<dbReference type="EMBL" id="JACHOU010000002">
    <property type="protein sequence ID" value="MBB6353748.1"/>
    <property type="molecule type" value="Genomic_DNA"/>
</dbReference>
<dbReference type="Proteomes" id="UP000536262">
    <property type="component" value="Unassembled WGS sequence"/>
</dbReference>
<evidence type="ECO:0000256" key="1">
    <source>
        <dbReference type="SAM" id="MobiDB-lite"/>
    </source>
</evidence>
<dbReference type="RefSeq" id="WP_184698890.1">
    <property type="nucleotide sequence ID" value="NZ_BAABEG010000001.1"/>
</dbReference>
<sequence length="111" mass="12313">MNTPNDHPELTHNLAGSAIDRWENEGGAHGHDSPDPHYGRRVEADRSWTVYHVFTGVPARIDGSIMIGLTQRSATDSMLSLNRRNEAHRRNGGSPMAGIRSAPRTAEECRR</sequence>
<gene>
    <name evidence="2" type="ORF">GGR00_001516</name>
</gene>
<organism evidence="2 3">
    <name type="scientific">Aminobacter aganoensis</name>
    <dbReference type="NCBI Taxonomy" id="83264"/>
    <lineage>
        <taxon>Bacteria</taxon>
        <taxon>Pseudomonadati</taxon>
        <taxon>Pseudomonadota</taxon>
        <taxon>Alphaproteobacteria</taxon>
        <taxon>Hyphomicrobiales</taxon>
        <taxon>Phyllobacteriaceae</taxon>
        <taxon>Aminobacter</taxon>
    </lineage>
</organism>
<protein>
    <submittedName>
        <fullName evidence="2">Uncharacterized protein</fullName>
    </submittedName>
</protein>
<comment type="caution">
    <text evidence="2">The sequence shown here is derived from an EMBL/GenBank/DDBJ whole genome shotgun (WGS) entry which is preliminary data.</text>
</comment>
<evidence type="ECO:0000313" key="3">
    <source>
        <dbReference type="Proteomes" id="UP000536262"/>
    </source>
</evidence>
<evidence type="ECO:0000313" key="2">
    <source>
        <dbReference type="EMBL" id="MBB6353748.1"/>
    </source>
</evidence>
<accession>A0A7X0F5Z5</accession>
<proteinExistence type="predicted"/>
<feature type="region of interest" description="Disordered" evidence="1">
    <location>
        <begin position="1"/>
        <end position="40"/>
    </location>
</feature>
<keyword evidence="3" id="KW-1185">Reference proteome</keyword>
<dbReference type="AlphaFoldDB" id="A0A7X0F5Z5"/>
<feature type="compositionally biased region" description="Basic and acidic residues" evidence="1">
    <location>
        <begin position="1"/>
        <end position="10"/>
    </location>
</feature>
<name>A0A7X0F5Z5_9HYPH</name>
<feature type="compositionally biased region" description="Basic and acidic residues" evidence="1">
    <location>
        <begin position="20"/>
        <end position="40"/>
    </location>
</feature>
<reference evidence="2 3" key="1">
    <citation type="submission" date="2020-08" db="EMBL/GenBank/DDBJ databases">
        <title>Genomic Encyclopedia of Type Strains, Phase IV (KMG-IV): sequencing the most valuable type-strain genomes for metagenomic binning, comparative biology and taxonomic classification.</title>
        <authorList>
            <person name="Goeker M."/>
        </authorList>
    </citation>
    <scope>NUCLEOTIDE SEQUENCE [LARGE SCALE GENOMIC DNA]</scope>
    <source>
        <strain evidence="2 3">DSM 7051</strain>
    </source>
</reference>
<feature type="region of interest" description="Disordered" evidence="1">
    <location>
        <begin position="86"/>
        <end position="111"/>
    </location>
</feature>